<evidence type="ECO:0000313" key="2">
    <source>
        <dbReference type="Proteomes" id="UP001458946"/>
    </source>
</evidence>
<organism evidence="1 2">
    <name type="scientific">Deinococcus xinjiangensis</name>
    <dbReference type="NCBI Taxonomy" id="457454"/>
    <lineage>
        <taxon>Bacteria</taxon>
        <taxon>Thermotogati</taxon>
        <taxon>Deinococcota</taxon>
        <taxon>Deinococci</taxon>
        <taxon>Deinococcales</taxon>
        <taxon>Deinococcaceae</taxon>
        <taxon>Deinococcus</taxon>
    </lineage>
</organism>
<keyword evidence="2" id="KW-1185">Reference proteome</keyword>
<gene>
    <name evidence="1" type="ORF">Dxin01_00086</name>
</gene>
<proteinExistence type="predicted"/>
<name>A0ABP9V779_9DEIO</name>
<sequence length="94" mass="11185">MSRITSLRRKLALFESVGRQELAEIGHYRFRFSDQRFDRVGSRVSLHVEDIHGLKYPKQSCPAYFNERQMREYWRSFVSKLCEPPVFDVLEEAG</sequence>
<evidence type="ECO:0000313" key="1">
    <source>
        <dbReference type="EMBL" id="GAA5500365.1"/>
    </source>
</evidence>
<dbReference type="Proteomes" id="UP001458946">
    <property type="component" value="Unassembled WGS sequence"/>
</dbReference>
<protein>
    <submittedName>
        <fullName evidence="1">Uncharacterized protein</fullName>
    </submittedName>
</protein>
<dbReference type="EMBL" id="BAABRN010000001">
    <property type="protein sequence ID" value="GAA5500365.1"/>
    <property type="molecule type" value="Genomic_DNA"/>
</dbReference>
<accession>A0ABP9V779</accession>
<reference evidence="1 2" key="1">
    <citation type="submission" date="2024-02" db="EMBL/GenBank/DDBJ databases">
        <title>Deinococcus xinjiangensis NBRC 107630.</title>
        <authorList>
            <person name="Ichikawa N."/>
            <person name="Katano-Makiyama Y."/>
            <person name="Hidaka K."/>
        </authorList>
    </citation>
    <scope>NUCLEOTIDE SEQUENCE [LARGE SCALE GENOMIC DNA]</scope>
    <source>
        <strain evidence="1 2">NBRC 107630</strain>
    </source>
</reference>
<comment type="caution">
    <text evidence="1">The sequence shown here is derived from an EMBL/GenBank/DDBJ whole genome shotgun (WGS) entry which is preliminary data.</text>
</comment>